<dbReference type="Proteomes" id="UP001353858">
    <property type="component" value="Unassembled WGS sequence"/>
</dbReference>
<dbReference type="EMBL" id="JARPUR010000002">
    <property type="protein sequence ID" value="KAK4882715.1"/>
    <property type="molecule type" value="Genomic_DNA"/>
</dbReference>
<dbReference type="Pfam" id="PF10545">
    <property type="entry name" value="MADF_DNA_bdg"/>
    <property type="match status" value="1"/>
</dbReference>
<dbReference type="AlphaFoldDB" id="A0AAN7P7B7"/>
<sequence length="248" mass="28460">MPETPTLNEHLIEADKKYPFLFNKRERDYKNTVKKSRTSEEIALKLHLTGGEEACKKWKSLRDRYTRELKRFSDLKGTGTESQQLEIQTWDLFDNLSFLRDPIEPNKKTVTNYTPNNGSLAQATNEQSCGESTSSNHFICVEEENSSVKCSTSSCTTNTDSTPSRKVPKRKALEEINAHFMEATTSFWEMCQLKMSYLARGLSEVTQFLNLNERFPPNIYIIGDAAYELNPHLLKAVWPIGKDECQNN</sequence>
<dbReference type="PANTHER" id="PTHR12243:SF60">
    <property type="entry name" value="SI:CH211-15D5.12-RELATED"/>
    <property type="match status" value="1"/>
</dbReference>
<name>A0AAN7P7B7_9COLE</name>
<accession>A0AAN7P7B7</accession>
<dbReference type="InterPro" id="IPR006578">
    <property type="entry name" value="MADF-dom"/>
</dbReference>
<protein>
    <recommendedName>
        <fullName evidence="1">MADF domain-containing protein</fullName>
    </recommendedName>
</protein>
<comment type="caution">
    <text evidence="2">The sequence shown here is derived from an EMBL/GenBank/DDBJ whole genome shotgun (WGS) entry which is preliminary data.</text>
</comment>
<reference evidence="3" key="1">
    <citation type="submission" date="2023-01" db="EMBL/GenBank/DDBJ databases">
        <title>Key to firefly adult light organ development and bioluminescence: homeobox transcription factors regulate luciferase expression and transportation to peroxisome.</title>
        <authorList>
            <person name="Fu X."/>
        </authorList>
    </citation>
    <scope>NUCLEOTIDE SEQUENCE [LARGE SCALE GENOMIC DNA]</scope>
</reference>
<proteinExistence type="predicted"/>
<dbReference type="InterPro" id="IPR039353">
    <property type="entry name" value="TF_Adf1"/>
</dbReference>
<dbReference type="SMART" id="SM00595">
    <property type="entry name" value="MADF"/>
    <property type="match status" value="1"/>
</dbReference>
<dbReference type="GO" id="GO:0006357">
    <property type="term" value="P:regulation of transcription by RNA polymerase II"/>
    <property type="evidence" value="ECO:0007669"/>
    <property type="project" value="TreeGrafter"/>
</dbReference>
<feature type="domain" description="MADF" evidence="1">
    <location>
        <begin position="10"/>
        <end position="104"/>
    </location>
</feature>
<keyword evidence="3" id="KW-1185">Reference proteome</keyword>
<dbReference type="PROSITE" id="PS51029">
    <property type="entry name" value="MADF"/>
    <property type="match status" value="1"/>
</dbReference>
<evidence type="ECO:0000313" key="3">
    <source>
        <dbReference type="Proteomes" id="UP001353858"/>
    </source>
</evidence>
<evidence type="ECO:0000259" key="1">
    <source>
        <dbReference type="PROSITE" id="PS51029"/>
    </source>
</evidence>
<dbReference type="GO" id="GO:0005667">
    <property type="term" value="C:transcription regulator complex"/>
    <property type="evidence" value="ECO:0007669"/>
    <property type="project" value="TreeGrafter"/>
</dbReference>
<gene>
    <name evidence="2" type="ORF">RN001_006034</name>
</gene>
<evidence type="ECO:0000313" key="2">
    <source>
        <dbReference type="EMBL" id="KAK4882715.1"/>
    </source>
</evidence>
<dbReference type="PANTHER" id="PTHR12243">
    <property type="entry name" value="MADF DOMAIN TRANSCRIPTION FACTOR"/>
    <property type="match status" value="1"/>
</dbReference>
<organism evidence="2 3">
    <name type="scientific">Aquatica leii</name>
    <dbReference type="NCBI Taxonomy" id="1421715"/>
    <lineage>
        <taxon>Eukaryota</taxon>
        <taxon>Metazoa</taxon>
        <taxon>Ecdysozoa</taxon>
        <taxon>Arthropoda</taxon>
        <taxon>Hexapoda</taxon>
        <taxon>Insecta</taxon>
        <taxon>Pterygota</taxon>
        <taxon>Neoptera</taxon>
        <taxon>Endopterygota</taxon>
        <taxon>Coleoptera</taxon>
        <taxon>Polyphaga</taxon>
        <taxon>Elateriformia</taxon>
        <taxon>Elateroidea</taxon>
        <taxon>Lampyridae</taxon>
        <taxon>Luciolinae</taxon>
        <taxon>Aquatica</taxon>
    </lineage>
</organism>
<dbReference type="GO" id="GO:0005634">
    <property type="term" value="C:nucleus"/>
    <property type="evidence" value="ECO:0007669"/>
    <property type="project" value="TreeGrafter"/>
</dbReference>